<dbReference type="Gene3D" id="3.40.50.1820">
    <property type="entry name" value="alpha/beta hydrolase"/>
    <property type="match status" value="1"/>
</dbReference>
<organism evidence="3 4">
    <name type="scientific">Endosaccharibacter trunci</name>
    <dbReference type="NCBI Taxonomy" id="2812733"/>
    <lineage>
        <taxon>Bacteria</taxon>
        <taxon>Pseudomonadati</taxon>
        <taxon>Pseudomonadota</taxon>
        <taxon>Alphaproteobacteria</taxon>
        <taxon>Acetobacterales</taxon>
        <taxon>Acetobacteraceae</taxon>
        <taxon>Endosaccharibacter</taxon>
    </lineage>
</organism>
<comment type="caution">
    <text evidence="3">The sequence shown here is derived from an EMBL/GenBank/DDBJ whole genome shotgun (WGS) entry which is preliminary data.</text>
</comment>
<proteinExistence type="predicted"/>
<accession>A0ABT1W623</accession>
<protein>
    <submittedName>
        <fullName evidence="3">Peptidase S10</fullName>
    </submittedName>
</protein>
<evidence type="ECO:0000313" key="4">
    <source>
        <dbReference type="Proteomes" id="UP001524587"/>
    </source>
</evidence>
<feature type="chain" id="PRO_5046663182" evidence="2">
    <location>
        <begin position="27"/>
        <end position="558"/>
    </location>
</feature>
<evidence type="ECO:0000256" key="1">
    <source>
        <dbReference type="SAM" id="MobiDB-lite"/>
    </source>
</evidence>
<evidence type="ECO:0000256" key="2">
    <source>
        <dbReference type="SAM" id="SignalP"/>
    </source>
</evidence>
<feature type="region of interest" description="Disordered" evidence="1">
    <location>
        <begin position="29"/>
        <end position="48"/>
    </location>
</feature>
<dbReference type="InterPro" id="IPR001563">
    <property type="entry name" value="Peptidase_S10"/>
</dbReference>
<dbReference type="Pfam" id="PF00450">
    <property type="entry name" value="Peptidase_S10"/>
    <property type="match status" value="1"/>
</dbReference>
<dbReference type="EMBL" id="JAMSKV010000003">
    <property type="protein sequence ID" value="MCQ8277860.1"/>
    <property type="molecule type" value="Genomic_DNA"/>
</dbReference>
<dbReference type="Proteomes" id="UP001524587">
    <property type="component" value="Unassembled WGS sequence"/>
</dbReference>
<reference evidence="3 4" key="1">
    <citation type="submission" date="2022-06" db="EMBL/GenBank/DDBJ databases">
        <title>Endosaccharibacter gen. nov., sp. nov., endophytic bacteria isolated from sugarcane.</title>
        <authorList>
            <person name="Pitiwittayakul N."/>
            <person name="Yukphan P."/>
            <person name="Charoenyingcharoen P."/>
            <person name="Tanasupawat S."/>
        </authorList>
    </citation>
    <scope>NUCLEOTIDE SEQUENCE [LARGE SCALE GENOMIC DNA]</scope>
    <source>
        <strain evidence="3 4">KSS8</strain>
    </source>
</reference>
<name>A0ABT1W623_9PROT</name>
<feature type="region of interest" description="Disordered" evidence="1">
    <location>
        <begin position="73"/>
        <end position="106"/>
    </location>
</feature>
<feature type="signal peptide" evidence="2">
    <location>
        <begin position="1"/>
        <end position="26"/>
    </location>
</feature>
<feature type="compositionally biased region" description="Basic and acidic residues" evidence="1">
    <location>
        <begin position="29"/>
        <end position="42"/>
    </location>
</feature>
<keyword evidence="4" id="KW-1185">Reference proteome</keyword>
<dbReference type="InterPro" id="IPR029058">
    <property type="entry name" value="AB_hydrolase_fold"/>
</dbReference>
<sequence length="558" mass="60696">MTHRFRLLLGAACLAVPLSLSASGFAADPHDKPAPAKPDMHGDAVTSDGTVTIGGVPVGYQAVVGTLVVHPKGWDDSGSSSDAPAQPAVEPGNASDNKSAGGGGHDKDAEAKMSFVAYFKHGVAPGSRPITFLYNGGPGSSTVWLHMGAFGPKRVVTANAAVTPPAPFELVNNNESLLDASDLVFIDAPGTGFGRLEGKDKEKAFWGTDQDAYAFSQFIVSFLTKYNRWNSPKFLMGESYGTMRSAVLSNMLEQNEGVGLNGVILLSQIFDYANSVDTSKSFPGEDMSYVLALPSYAATAWYHHKLPNQPADLPSFLKEVEQFATTDYLTALAQGSALDDARRDEIANKLHAYTGLPVDYIKRADLRIEGDEFAHELLIDQGDITGRLDSRYQGPSMNPLDSGASYDPLDAGIDAAFTAGFNDYVRNTLHYNTNLKYKTEIDVFKDWDNKHQPPGESSPEPALPNVLQDMATAMKFNPTLKVQLNAGYFDLGTPFYEGIYEMQHLPMPRRLESNIEFHQYTSGHMVYLNDAARKQLHDNVANFIRANDHEPAASDKTH</sequence>
<keyword evidence="2" id="KW-0732">Signal</keyword>
<dbReference type="RefSeq" id="WP_422863321.1">
    <property type="nucleotide sequence ID" value="NZ_JAMSKV010000003.1"/>
</dbReference>
<gene>
    <name evidence="3" type="ORF">NFI95_05305</name>
</gene>
<dbReference type="SUPFAM" id="SSF53474">
    <property type="entry name" value="alpha/beta-Hydrolases"/>
    <property type="match status" value="1"/>
</dbReference>
<evidence type="ECO:0000313" key="3">
    <source>
        <dbReference type="EMBL" id="MCQ8277860.1"/>
    </source>
</evidence>